<dbReference type="InterPro" id="IPR048031">
    <property type="entry name" value="ScyD/ScyE-like"/>
</dbReference>
<keyword evidence="3" id="KW-1185">Reference proteome</keyword>
<evidence type="ECO:0000313" key="2">
    <source>
        <dbReference type="EMBL" id="GAA4889204.1"/>
    </source>
</evidence>
<reference evidence="3" key="1">
    <citation type="journal article" date="2019" name="Int. J. Syst. Evol. Microbiol.">
        <title>The Global Catalogue of Microorganisms (GCM) 10K type strain sequencing project: providing services to taxonomists for standard genome sequencing and annotation.</title>
        <authorList>
            <consortium name="The Broad Institute Genomics Platform"/>
            <consortium name="The Broad Institute Genome Sequencing Center for Infectious Disease"/>
            <person name="Wu L."/>
            <person name="Ma J."/>
        </authorList>
    </citation>
    <scope>NUCLEOTIDE SEQUENCE [LARGE SCALE GENOMIC DNA]</scope>
    <source>
        <strain evidence="3">JCM 19125</strain>
    </source>
</reference>
<dbReference type="NCBIfam" id="NF033206">
    <property type="entry name" value="ScyE_fam"/>
    <property type="match status" value="1"/>
</dbReference>
<feature type="signal peptide" evidence="1">
    <location>
        <begin position="1"/>
        <end position="24"/>
    </location>
</feature>
<organism evidence="2 3">
    <name type="scientific">Tessaracoccus lubricantis</name>
    <dbReference type="NCBI Taxonomy" id="545543"/>
    <lineage>
        <taxon>Bacteria</taxon>
        <taxon>Bacillati</taxon>
        <taxon>Actinomycetota</taxon>
        <taxon>Actinomycetes</taxon>
        <taxon>Propionibacteriales</taxon>
        <taxon>Propionibacteriaceae</taxon>
        <taxon>Tessaracoccus</taxon>
    </lineage>
</organism>
<dbReference type="SUPFAM" id="SSF63825">
    <property type="entry name" value="YWTD domain"/>
    <property type="match status" value="1"/>
</dbReference>
<comment type="caution">
    <text evidence="2">The sequence shown here is derived from an EMBL/GenBank/DDBJ whole genome shotgun (WGS) entry which is preliminary data.</text>
</comment>
<name>A0ABP9EY93_9ACTN</name>
<dbReference type="Proteomes" id="UP001501521">
    <property type="component" value="Unassembled WGS sequence"/>
</dbReference>
<proteinExistence type="predicted"/>
<dbReference type="Gene3D" id="2.130.10.10">
    <property type="entry name" value="YVTN repeat-like/Quinoprotein amine dehydrogenase"/>
    <property type="match status" value="1"/>
</dbReference>
<keyword evidence="1" id="KW-0732">Signal</keyword>
<evidence type="ECO:0000313" key="3">
    <source>
        <dbReference type="Proteomes" id="UP001501521"/>
    </source>
</evidence>
<gene>
    <name evidence="2" type="ORF">GCM10025789_01960</name>
</gene>
<accession>A0ABP9EY93</accession>
<evidence type="ECO:0000256" key="1">
    <source>
        <dbReference type="SAM" id="SignalP"/>
    </source>
</evidence>
<sequence>MKFRSVALASATLLVLVPAGMAQAAPSSDPTVVTGGLTTPLHLSAGPDGTVAVAQSFAGMLSTVTDGEATTVHADEGWEIGGVDYQGDTLYFLQSMGAGPEDPRPMVGILQAIDAEGNVTTITDELATHEIENNLDAEVRYGLSVEDAEANPECVAELGELGIPASYAGADVEVDSHAYSVAVRGNTAYVADAGANAVLAVNLTTGAISTVAVLPAQMAMISDEAAAGMGVPSCGGLEYGFEAVPTDIEFGPGGKLYVGLLPGGPEDPSLGARGSVYSIDLRTGEAEPYVTGLLSPTGIAFQGRDLYVASLFGGAVYKVDARTMEMTTVLEAPLPSDIDISGSTLYALTQSLFEGPSGQLVSLKLK</sequence>
<feature type="chain" id="PRO_5045632740" evidence="1">
    <location>
        <begin position="25"/>
        <end position="366"/>
    </location>
</feature>
<dbReference type="EMBL" id="BAABLV010000005">
    <property type="protein sequence ID" value="GAA4889204.1"/>
    <property type="molecule type" value="Genomic_DNA"/>
</dbReference>
<dbReference type="InterPro" id="IPR015943">
    <property type="entry name" value="WD40/YVTN_repeat-like_dom_sf"/>
</dbReference>
<protein>
    <submittedName>
        <fullName evidence="2">ScyD/ScyE family protein</fullName>
    </submittedName>
</protein>
<dbReference type="SUPFAM" id="SSF63829">
    <property type="entry name" value="Calcium-dependent phosphotriesterase"/>
    <property type="match status" value="1"/>
</dbReference>
<dbReference type="RefSeq" id="WP_345577642.1">
    <property type="nucleotide sequence ID" value="NZ_BAABLV010000005.1"/>
</dbReference>